<dbReference type="Proteomes" id="UP000677537">
    <property type="component" value="Unassembled WGS sequence"/>
</dbReference>
<reference evidence="2" key="1">
    <citation type="submission" date="2021-03" db="EMBL/GenBank/DDBJ databases">
        <authorList>
            <person name="So Y."/>
        </authorList>
    </citation>
    <scope>NUCLEOTIDE SEQUENCE</scope>
    <source>
        <strain evidence="2">SG15</strain>
    </source>
</reference>
<gene>
    <name evidence="2" type="ORF">J5Y10_13675</name>
</gene>
<evidence type="ECO:0000313" key="3">
    <source>
        <dbReference type="Proteomes" id="UP000677537"/>
    </source>
</evidence>
<organism evidence="2 3">
    <name type="scientific">Roseomonas indoligenes</name>
    <dbReference type="NCBI Taxonomy" id="2820811"/>
    <lineage>
        <taxon>Bacteria</taxon>
        <taxon>Pseudomonadati</taxon>
        <taxon>Pseudomonadota</taxon>
        <taxon>Alphaproteobacteria</taxon>
        <taxon>Acetobacterales</taxon>
        <taxon>Roseomonadaceae</taxon>
        <taxon>Roseomonas</taxon>
    </lineage>
</organism>
<keyword evidence="1" id="KW-0732">Signal</keyword>
<sequence length="266" mass="27876">MRRLLLLALLTTHAVAGGAATPEAGNGAGDRLIPLVSPPAPNGAAPTQACTADRRWCVLLTEPDEGGAVRPLVRAGNAARTAPPPPAEDSSSEETFGVWPALLPLKDGGFLAGVEVRTGTSYSGGGGSATELRLFHLSANGTAGTEPVLTAPLGASLMIRACFSESDMRRRRGACHDEYGFSGRIALAPGAAAERPALTYRTEAWAFPRGVSRSGDSTTMRPLGRGDLVRQRDARCSFTRRFRFDAAAGAYRPEAPLPDCSDYTVP</sequence>
<protein>
    <submittedName>
        <fullName evidence="2">Uncharacterized protein</fullName>
    </submittedName>
</protein>
<comment type="caution">
    <text evidence="2">The sequence shown here is derived from an EMBL/GenBank/DDBJ whole genome shotgun (WGS) entry which is preliminary data.</text>
</comment>
<evidence type="ECO:0000313" key="2">
    <source>
        <dbReference type="EMBL" id="MBP0493831.1"/>
    </source>
</evidence>
<feature type="signal peptide" evidence="1">
    <location>
        <begin position="1"/>
        <end position="19"/>
    </location>
</feature>
<dbReference type="AlphaFoldDB" id="A0A940N0H4"/>
<dbReference type="RefSeq" id="WP_209374425.1">
    <property type="nucleotide sequence ID" value="NZ_JAGIZA010000007.1"/>
</dbReference>
<keyword evidence="3" id="KW-1185">Reference proteome</keyword>
<proteinExistence type="predicted"/>
<name>A0A940N0H4_9PROT</name>
<feature type="chain" id="PRO_5036783159" evidence="1">
    <location>
        <begin position="20"/>
        <end position="266"/>
    </location>
</feature>
<dbReference type="EMBL" id="JAGIZA010000007">
    <property type="protein sequence ID" value="MBP0493831.1"/>
    <property type="molecule type" value="Genomic_DNA"/>
</dbReference>
<accession>A0A940N0H4</accession>
<evidence type="ECO:0000256" key="1">
    <source>
        <dbReference type="SAM" id="SignalP"/>
    </source>
</evidence>